<dbReference type="PANTHER" id="PTHR24652:SF67">
    <property type="entry name" value="LOW-DENSITY LIPOPROTEIN RECEPTOR CLASS A DOMAIN-CONTAINING PROTEIN 2"/>
    <property type="match status" value="1"/>
</dbReference>
<dbReference type="InterPro" id="IPR042333">
    <property type="entry name" value="LRAD2/Mig-13-like"/>
</dbReference>
<dbReference type="Ensembl" id="ENSLLET00000023835.1">
    <property type="protein sequence ID" value="ENSLLEP00000022960.1"/>
    <property type="gene ID" value="ENSLLEG00000014555.1"/>
</dbReference>
<dbReference type="InterPro" id="IPR035914">
    <property type="entry name" value="Sperma_CUB_dom_sf"/>
</dbReference>
<dbReference type="InterPro" id="IPR002172">
    <property type="entry name" value="LDrepeatLR_classA_rpt"/>
</dbReference>
<dbReference type="SUPFAM" id="SSF57424">
    <property type="entry name" value="LDL receptor-like module"/>
    <property type="match status" value="1"/>
</dbReference>
<evidence type="ECO:0000313" key="5">
    <source>
        <dbReference type="Ensembl" id="ENSLLEP00000022960.1"/>
    </source>
</evidence>
<gene>
    <name evidence="5" type="primary">LDLRAD2</name>
</gene>
<name>A0A8C5PHS9_9ANUR</name>
<keyword evidence="1" id="KW-1015">Disulfide bond</keyword>
<evidence type="ECO:0000313" key="6">
    <source>
        <dbReference type="Proteomes" id="UP000694569"/>
    </source>
</evidence>
<dbReference type="InterPro" id="IPR000859">
    <property type="entry name" value="CUB_dom"/>
</dbReference>
<dbReference type="PANTHER" id="PTHR24652">
    <property type="entry name" value="LOW-DENSITY LIPOPROTEIN RECEPTOR CLASS A DOMAIN-CONTAINING PROTEIN 2"/>
    <property type="match status" value="1"/>
</dbReference>
<dbReference type="Pfam" id="PF00431">
    <property type="entry name" value="CUB"/>
    <property type="match status" value="1"/>
</dbReference>
<evidence type="ECO:0000256" key="1">
    <source>
        <dbReference type="ARBA" id="ARBA00023157"/>
    </source>
</evidence>
<evidence type="ECO:0000256" key="3">
    <source>
        <dbReference type="SAM" id="Phobius"/>
    </source>
</evidence>
<dbReference type="Proteomes" id="UP000694569">
    <property type="component" value="Unplaced"/>
</dbReference>
<dbReference type="InterPro" id="IPR036055">
    <property type="entry name" value="LDL_receptor-like_sf"/>
</dbReference>
<feature type="domain" description="CUB" evidence="4">
    <location>
        <begin position="76"/>
        <end position="135"/>
    </location>
</feature>
<keyword evidence="6" id="KW-1185">Reference proteome</keyword>
<dbReference type="SMART" id="SM00192">
    <property type="entry name" value="LDLa"/>
    <property type="match status" value="1"/>
</dbReference>
<evidence type="ECO:0000259" key="4">
    <source>
        <dbReference type="Pfam" id="PF00431"/>
    </source>
</evidence>
<keyword evidence="3" id="KW-1133">Transmembrane helix</keyword>
<keyword evidence="3" id="KW-0472">Membrane</keyword>
<dbReference type="PROSITE" id="PS50068">
    <property type="entry name" value="LDLRA_2"/>
    <property type="match status" value="1"/>
</dbReference>
<dbReference type="CDD" id="cd00112">
    <property type="entry name" value="LDLa"/>
    <property type="match status" value="1"/>
</dbReference>
<keyword evidence="3" id="KW-0812">Transmembrane</keyword>
<reference evidence="5" key="1">
    <citation type="submission" date="2025-08" db="UniProtKB">
        <authorList>
            <consortium name="Ensembl"/>
        </authorList>
    </citation>
    <scope>IDENTIFICATION</scope>
</reference>
<dbReference type="GeneTree" id="ENSGT00390000004581"/>
<organism evidence="5 6">
    <name type="scientific">Leptobrachium leishanense</name>
    <name type="common">Leishan spiny toad</name>
    <dbReference type="NCBI Taxonomy" id="445787"/>
    <lineage>
        <taxon>Eukaryota</taxon>
        <taxon>Metazoa</taxon>
        <taxon>Chordata</taxon>
        <taxon>Craniata</taxon>
        <taxon>Vertebrata</taxon>
        <taxon>Euteleostomi</taxon>
        <taxon>Amphibia</taxon>
        <taxon>Batrachia</taxon>
        <taxon>Anura</taxon>
        <taxon>Pelobatoidea</taxon>
        <taxon>Megophryidae</taxon>
        <taxon>Leptobrachium</taxon>
    </lineage>
</organism>
<dbReference type="OrthoDB" id="6514358at2759"/>
<proteinExistence type="predicted"/>
<dbReference type="Gene3D" id="2.60.120.290">
    <property type="entry name" value="Spermadhesin, CUB domain"/>
    <property type="match status" value="1"/>
</dbReference>
<reference evidence="5" key="2">
    <citation type="submission" date="2025-09" db="UniProtKB">
        <authorList>
            <consortium name="Ensembl"/>
        </authorList>
    </citation>
    <scope>IDENTIFICATION</scope>
</reference>
<dbReference type="Gene3D" id="4.10.400.10">
    <property type="entry name" value="Low-density Lipoprotein Receptor"/>
    <property type="match status" value="1"/>
</dbReference>
<comment type="caution">
    <text evidence="2">Lacks conserved residue(s) required for the propagation of feature annotation.</text>
</comment>
<evidence type="ECO:0000256" key="2">
    <source>
        <dbReference type="PROSITE-ProRule" id="PRU00124"/>
    </source>
</evidence>
<feature type="transmembrane region" description="Helical" evidence="3">
    <location>
        <begin position="213"/>
        <end position="233"/>
    </location>
</feature>
<accession>A0A8C5PHS9</accession>
<sequence length="287" mass="31362">MIVKSHGDSRKYYFVSVGTDCRLTMQASSPKDNVQFQFRFFLVYSLLRMSSGLTPTPGLNHAQGPPSTFTTKESEILHDPCNAGSYVQFYDGKDQNSAPLGTPLCGKTIPRPVLSTGNYLTLRLVTRGQQPRVDFVGDFTSFRQGFNSSECSAEPYFQCQNGKCIPASLVCDSANIDNCGDGSDQSTKSPGNCGMNELIPLIFLPDGSHTSFLVLYIILGLVLGVALLFWCCWSPGWFIWRIGACRSLPCCNSFCAACHLCTRSCALKDKTRPCKVNPQNAAATVPV</sequence>
<dbReference type="AlphaFoldDB" id="A0A8C5PHS9"/>
<dbReference type="SUPFAM" id="SSF49854">
    <property type="entry name" value="Spermadhesin, CUB domain"/>
    <property type="match status" value="1"/>
</dbReference>
<dbReference type="Pfam" id="PF00057">
    <property type="entry name" value="Ldl_recept_a"/>
    <property type="match status" value="1"/>
</dbReference>
<protein>
    <submittedName>
        <fullName evidence="5">Low density lipoprotein receptor class A domain containing 2</fullName>
    </submittedName>
</protein>